<dbReference type="Pfam" id="PF00239">
    <property type="entry name" value="Resolvase"/>
    <property type="match status" value="1"/>
</dbReference>
<gene>
    <name evidence="2" type="ORF">H6G14_30345</name>
</gene>
<proteinExistence type="predicted"/>
<sequence length="50" mass="5534">MGNSPTVSVSRWLPIVDLLNRKQVALHVLDQNLDTSNATERLLFNMLGVG</sequence>
<dbReference type="InterPro" id="IPR006119">
    <property type="entry name" value="Resolv_N"/>
</dbReference>
<evidence type="ECO:0000313" key="3">
    <source>
        <dbReference type="Proteomes" id="UP000621307"/>
    </source>
</evidence>
<dbReference type="Proteomes" id="UP000621307">
    <property type="component" value="Unassembled WGS sequence"/>
</dbReference>
<dbReference type="EMBL" id="JACJQL010000102">
    <property type="protein sequence ID" value="MBD2255509.1"/>
    <property type="molecule type" value="Genomic_DNA"/>
</dbReference>
<accession>A0ABR8BQB4</accession>
<organism evidence="2 3">
    <name type="scientific">Nostoc parmelioides FACHB-3921</name>
    <dbReference type="NCBI Taxonomy" id="2692909"/>
    <lineage>
        <taxon>Bacteria</taxon>
        <taxon>Bacillati</taxon>
        <taxon>Cyanobacteriota</taxon>
        <taxon>Cyanophyceae</taxon>
        <taxon>Nostocales</taxon>
        <taxon>Nostocaceae</taxon>
        <taxon>Nostoc</taxon>
    </lineage>
</organism>
<comment type="caution">
    <text evidence="2">The sequence shown here is derived from an EMBL/GenBank/DDBJ whole genome shotgun (WGS) entry which is preliminary data.</text>
</comment>
<evidence type="ECO:0000313" key="2">
    <source>
        <dbReference type="EMBL" id="MBD2255509.1"/>
    </source>
</evidence>
<keyword evidence="3" id="KW-1185">Reference proteome</keyword>
<dbReference type="SUPFAM" id="SSF53041">
    <property type="entry name" value="Resolvase-like"/>
    <property type="match status" value="1"/>
</dbReference>
<evidence type="ECO:0000259" key="1">
    <source>
        <dbReference type="Pfam" id="PF00239"/>
    </source>
</evidence>
<name>A0ABR8BQB4_9NOSO</name>
<dbReference type="InterPro" id="IPR036162">
    <property type="entry name" value="Resolvase-like_N_sf"/>
</dbReference>
<feature type="domain" description="Resolvase/invertase-type recombinase catalytic" evidence="1">
    <location>
        <begin position="8"/>
        <end position="49"/>
    </location>
</feature>
<dbReference type="RefSeq" id="WP_190572445.1">
    <property type="nucleotide sequence ID" value="NZ_JACJQL010000102.1"/>
</dbReference>
<protein>
    <submittedName>
        <fullName evidence="2">Recombinase family protein</fullName>
    </submittedName>
</protein>
<reference evidence="2 3" key="1">
    <citation type="journal article" date="2020" name="ISME J.">
        <title>Comparative genomics reveals insights into cyanobacterial evolution and habitat adaptation.</title>
        <authorList>
            <person name="Chen M.Y."/>
            <person name="Teng W.K."/>
            <person name="Zhao L."/>
            <person name="Hu C.X."/>
            <person name="Zhou Y.K."/>
            <person name="Han B.P."/>
            <person name="Song L.R."/>
            <person name="Shu W.S."/>
        </authorList>
    </citation>
    <scope>NUCLEOTIDE SEQUENCE [LARGE SCALE GENOMIC DNA]</scope>
    <source>
        <strain evidence="2 3">FACHB-3921</strain>
    </source>
</reference>